<organism evidence="1 2">
    <name type="scientific">Dyadobacter jiangsuensis</name>
    <dbReference type="NCBI Taxonomy" id="1591085"/>
    <lineage>
        <taxon>Bacteria</taxon>
        <taxon>Pseudomonadati</taxon>
        <taxon>Bacteroidota</taxon>
        <taxon>Cytophagia</taxon>
        <taxon>Cytophagales</taxon>
        <taxon>Spirosomataceae</taxon>
        <taxon>Dyadobacter</taxon>
    </lineage>
</organism>
<proteinExistence type="predicted"/>
<reference evidence="1 2" key="1">
    <citation type="submission" date="2018-03" db="EMBL/GenBank/DDBJ databases">
        <title>Genomic Encyclopedia of Archaeal and Bacterial Type Strains, Phase II (KMG-II): from individual species to whole genera.</title>
        <authorList>
            <person name="Goeker M."/>
        </authorList>
    </citation>
    <scope>NUCLEOTIDE SEQUENCE [LARGE SCALE GENOMIC DNA]</scope>
    <source>
        <strain evidence="1 2">DSM 29057</strain>
    </source>
</reference>
<dbReference type="OrthoDB" id="1036397at2"/>
<dbReference type="RefSeq" id="WP_106598936.1">
    <property type="nucleotide sequence ID" value="NZ_PYAS01000018.1"/>
</dbReference>
<keyword evidence="2" id="KW-1185">Reference proteome</keyword>
<gene>
    <name evidence="1" type="ORF">CLV60_11816</name>
</gene>
<dbReference type="Proteomes" id="UP000241964">
    <property type="component" value="Unassembled WGS sequence"/>
</dbReference>
<dbReference type="AlphaFoldDB" id="A0A2P8FMD0"/>
<comment type="caution">
    <text evidence="1">The sequence shown here is derived from an EMBL/GenBank/DDBJ whole genome shotgun (WGS) entry which is preliminary data.</text>
</comment>
<sequence>MVEVFKTTVEKQSQARLLVDLICLAFTGYHASFDLEDCDKVLRISCEGAAVCNASVIGLLESFGYEAAILEDVWPETEAPAALQTLSIL</sequence>
<evidence type="ECO:0000313" key="1">
    <source>
        <dbReference type="EMBL" id="PSL22884.1"/>
    </source>
</evidence>
<accession>A0A2P8FMD0</accession>
<name>A0A2P8FMD0_9BACT</name>
<dbReference type="EMBL" id="PYAS01000018">
    <property type="protein sequence ID" value="PSL22884.1"/>
    <property type="molecule type" value="Genomic_DNA"/>
</dbReference>
<evidence type="ECO:0000313" key="2">
    <source>
        <dbReference type="Proteomes" id="UP000241964"/>
    </source>
</evidence>
<protein>
    <submittedName>
        <fullName evidence="1">Uncharacterized protein</fullName>
    </submittedName>
</protein>